<organism evidence="1 2">
    <name type="scientific">Microcystis aeruginosa (strain NIES-843 / IAM M-2473)</name>
    <dbReference type="NCBI Taxonomy" id="449447"/>
    <lineage>
        <taxon>Bacteria</taxon>
        <taxon>Bacillati</taxon>
        <taxon>Cyanobacteriota</taxon>
        <taxon>Cyanophyceae</taxon>
        <taxon>Oscillatoriophycideae</taxon>
        <taxon>Chroococcales</taxon>
        <taxon>Microcystaceae</taxon>
        <taxon>Microcystis</taxon>
    </lineage>
</organism>
<dbReference type="HOGENOM" id="CLU_2206985_0_0_3"/>
<dbReference type="STRING" id="449447.MAE_08650"/>
<keyword evidence="2" id="KW-1185">Reference proteome</keyword>
<dbReference type="AlphaFoldDB" id="B0JQM8"/>
<dbReference type="EnsemblBacteria" id="BAG00687">
    <property type="protein sequence ID" value="BAG00687"/>
    <property type="gene ID" value="MAE_08650"/>
</dbReference>
<evidence type="ECO:0000313" key="2">
    <source>
        <dbReference type="Proteomes" id="UP000001510"/>
    </source>
</evidence>
<proteinExistence type="predicted"/>
<sequence>MPFLYLNLPLSATDNVCITKNYTPTLCITLSRLTIWVNFRHITLFRRNRQNFSLYHAQKPVSQISPHRTLTHSFNQCAWCVPQKSISGEVGARLGNAPYKIATSYSV</sequence>
<reference evidence="1 2" key="1">
    <citation type="journal article" date="2007" name="DNA Res.">
        <title>Complete genomic structure of the bloom-forming toxic cyanobacterium Microcystis aeruginosa NIES-843.</title>
        <authorList>
            <person name="Kaneko T."/>
            <person name="Nakajima N."/>
            <person name="Okamoto S."/>
            <person name="Suzuki I."/>
            <person name="Tanabe Y."/>
            <person name="Tamaoki M."/>
            <person name="Nakamura Y."/>
            <person name="Kasai F."/>
            <person name="Watanabe A."/>
            <person name="Kawashima K."/>
            <person name="Kishida Y."/>
            <person name="Ono A."/>
            <person name="Shimizu Y."/>
            <person name="Takahashi C."/>
            <person name="Minami C."/>
            <person name="Fujishiro T."/>
            <person name="Kohara M."/>
            <person name="Katoh M."/>
            <person name="Nakazaki N."/>
            <person name="Nakayama S."/>
            <person name="Yamada M."/>
            <person name="Tabata S."/>
            <person name="Watanabe M.M."/>
        </authorList>
    </citation>
    <scope>NUCLEOTIDE SEQUENCE [LARGE SCALE GENOMIC DNA]</scope>
    <source>
        <strain evidence="2">NIES-843 / IAM M-247</strain>
    </source>
</reference>
<dbReference type="EMBL" id="AP009552">
    <property type="protein sequence ID" value="BAG00687.1"/>
    <property type="molecule type" value="Genomic_DNA"/>
</dbReference>
<dbReference type="KEGG" id="mar:MAE_08650"/>
<evidence type="ECO:0000313" key="1">
    <source>
        <dbReference type="EMBL" id="BAG00687.1"/>
    </source>
</evidence>
<protein>
    <submittedName>
        <fullName evidence="1">Uncharacterized protein</fullName>
    </submittedName>
</protein>
<dbReference type="Proteomes" id="UP000001510">
    <property type="component" value="Chromosome"/>
</dbReference>
<name>B0JQM8_MICAN</name>
<dbReference type="PaxDb" id="449447-MAE_08650"/>
<gene>
    <name evidence="1" type="ordered locus">MAE_08650</name>
</gene>
<accession>B0JQM8</accession>